<evidence type="ECO:0008006" key="3">
    <source>
        <dbReference type="Google" id="ProtNLM"/>
    </source>
</evidence>
<sequence length="196" mass="22086">MFDQFSVAMTSACKAYLEQSYAEAGVVVEYGAGGSTLLGARLGKTVLSVESDPKWLLGIMGAYKEQDLPGKVVPIHVDIGLTGKWGYPEDEKAFRAWPDYAFRPWDYCEEHDLSPDLVLVDGRFRPACFLATCVWSRRPIRLIFDDYAERSEYHVVENFTKPSEIVDNRMAVFEIEPGLVSARALAKYMGLFLTPR</sequence>
<evidence type="ECO:0000313" key="1">
    <source>
        <dbReference type="EMBL" id="KAA9133385.1"/>
    </source>
</evidence>
<dbReference type="EMBL" id="VYXP01000002">
    <property type="protein sequence ID" value="KAA9133385.1"/>
    <property type="molecule type" value="Genomic_DNA"/>
</dbReference>
<evidence type="ECO:0000313" key="2">
    <source>
        <dbReference type="Proteomes" id="UP000325372"/>
    </source>
</evidence>
<dbReference type="InterPro" id="IPR029063">
    <property type="entry name" value="SAM-dependent_MTases_sf"/>
</dbReference>
<dbReference type="AlphaFoldDB" id="A0A5N0TEC3"/>
<accession>A0A5N0TEC3</accession>
<proteinExistence type="predicted"/>
<dbReference type="Proteomes" id="UP000325372">
    <property type="component" value="Unassembled WGS sequence"/>
</dbReference>
<dbReference type="RefSeq" id="WP_150862944.1">
    <property type="nucleotide sequence ID" value="NZ_VYXP01000002.1"/>
</dbReference>
<reference evidence="1 2" key="1">
    <citation type="submission" date="2019-09" db="EMBL/GenBank/DDBJ databases">
        <title>Wenzhouxiangella sp. Genome sequencing and assembly.</title>
        <authorList>
            <person name="Zhang R."/>
        </authorList>
    </citation>
    <scope>NUCLEOTIDE SEQUENCE [LARGE SCALE GENOMIC DNA]</scope>
    <source>
        <strain evidence="1 2">W260</strain>
    </source>
</reference>
<name>A0A5N0TEC3_9GAMM</name>
<comment type="caution">
    <text evidence="1">The sequence shown here is derived from an EMBL/GenBank/DDBJ whole genome shotgun (WGS) entry which is preliminary data.</text>
</comment>
<keyword evidence="2" id="KW-1185">Reference proteome</keyword>
<protein>
    <recommendedName>
        <fullName evidence="3">Class I SAM-dependent methyltransferase</fullName>
    </recommendedName>
</protein>
<dbReference type="Gene3D" id="3.40.50.150">
    <property type="entry name" value="Vaccinia Virus protein VP39"/>
    <property type="match status" value="1"/>
</dbReference>
<gene>
    <name evidence="1" type="ORF">F3N42_03285</name>
</gene>
<organism evidence="1 2">
    <name type="scientific">Marinihelvus fidelis</name>
    <dbReference type="NCBI Taxonomy" id="2613842"/>
    <lineage>
        <taxon>Bacteria</taxon>
        <taxon>Pseudomonadati</taxon>
        <taxon>Pseudomonadota</taxon>
        <taxon>Gammaproteobacteria</taxon>
        <taxon>Chromatiales</taxon>
        <taxon>Wenzhouxiangellaceae</taxon>
        <taxon>Marinihelvus</taxon>
    </lineage>
</organism>